<name>A0A8S1NPK7_PARPR</name>
<feature type="region of interest" description="Disordered" evidence="2">
    <location>
        <begin position="142"/>
        <end position="178"/>
    </location>
</feature>
<dbReference type="Proteomes" id="UP000688137">
    <property type="component" value="Unassembled WGS sequence"/>
</dbReference>
<evidence type="ECO:0000313" key="4">
    <source>
        <dbReference type="Proteomes" id="UP000688137"/>
    </source>
</evidence>
<evidence type="ECO:0000256" key="2">
    <source>
        <dbReference type="SAM" id="MobiDB-lite"/>
    </source>
</evidence>
<dbReference type="AlphaFoldDB" id="A0A8S1NPK7"/>
<keyword evidence="1" id="KW-0175">Coiled coil</keyword>
<sequence>MQTHKFQNKQLTLLDLVLKNDDDQYRIKSQSNSSRFEREDIHHSQYNQLGISLYYDANITGNEQFVSNSLFRSILKNIEDKLLELETRIDNKDNLTKFSYQIDQLKHQQYRNPFLKDDLLLHEYKRQDSQISEMIDDQSVRDTGVKFQKPSRSRSTCTNNYDEQLSSSNNNASNLKQKKNKITEETTFTKLNLFDKKLLQFQDQFQKYLQKEEISFKKLEQQVQVSLKEAETRLFQNTKSMDKYSESLNNYSEYYKEFLNKLQQLTAQINNHQQEINRLSDDSKIPFIQLEQTIAAINKLQNIHNDQILSIKESYTYLETDILTIMKNYKDLILDKQIKNNNVQLK</sequence>
<evidence type="ECO:0000256" key="1">
    <source>
        <dbReference type="SAM" id="Coils"/>
    </source>
</evidence>
<feature type="compositionally biased region" description="Low complexity" evidence="2">
    <location>
        <begin position="164"/>
        <end position="175"/>
    </location>
</feature>
<gene>
    <name evidence="3" type="ORF">PPRIM_AZ9-3.1.T0810197</name>
</gene>
<feature type="compositionally biased region" description="Polar residues" evidence="2">
    <location>
        <begin position="153"/>
        <end position="163"/>
    </location>
</feature>
<accession>A0A8S1NPK7</accession>
<feature type="coiled-coil region" evidence="1">
    <location>
        <begin position="209"/>
        <end position="282"/>
    </location>
</feature>
<protein>
    <submittedName>
        <fullName evidence="3">Uncharacterized protein</fullName>
    </submittedName>
</protein>
<keyword evidence="4" id="KW-1185">Reference proteome</keyword>
<evidence type="ECO:0000313" key="3">
    <source>
        <dbReference type="EMBL" id="CAD8088594.1"/>
    </source>
</evidence>
<proteinExistence type="predicted"/>
<comment type="caution">
    <text evidence="3">The sequence shown here is derived from an EMBL/GenBank/DDBJ whole genome shotgun (WGS) entry which is preliminary data.</text>
</comment>
<organism evidence="3 4">
    <name type="scientific">Paramecium primaurelia</name>
    <dbReference type="NCBI Taxonomy" id="5886"/>
    <lineage>
        <taxon>Eukaryota</taxon>
        <taxon>Sar</taxon>
        <taxon>Alveolata</taxon>
        <taxon>Ciliophora</taxon>
        <taxon>Intramacronucleata</taxon>
        <taxon>Oligohymenophorea</taxon>
        <taxon>Peniculida</taxon>
        <taxon>Parameciidae</taxon>
        <taxon>Paramecium</taxon>
    </lineage>
</organism>
<dbReference type="EMBL" id="CAJJDM010000084">
    <property type="protein sequence ID" value="CAD8088594.1"/>
    <property type="molecule type" value="Genomic_DNA"/>
</dbReference>
<reference evidence="3" key="1">
    <citation type="submission" date="2021-01" db="EMBL/GenBank/DDBJ databases">
        <authorList>
            <consortium name="Genoscope - CEA"/>
            <person name="William W."/>
        </authorList>
    </citation>
    <scope>NUCLEOTIDE SEQUENCE</scope>
</reference>